<sequence length="339" mass="38382">MKIKKDILCQIDKVYATCISEHNEELILIGASEGEGESRAFIGDKNTVMWEKPGGTMNVVPVPGKENEFFATLKFLPVFAAQDCTLNYVRLKDGNWQVTEIMKFPYLHRFDLFEKNGRIYLVGATLCELKEFQQDWSKPGAVFVGELESDLTLPINIKTIYKGITKNHGLCRVKNWHEGDAYLVTGVEGVFSLRIPENPFTDKWEINRLMDNEVSDIAAVDIDNDGVLELATIEPFHGNKCVIYKKEEHGYKPIKDYDIEFGHVIWGGDVAGMPVFLLGYRKEKMELLAIGKDGNDFKTTLIDQNVGPSQISVLNKDQKTYILSANRQIDELALYTVSK</sequence>
<dbReference type="EMBL" id="FOTS01000029">
    <property type="protein sequence ID" value="SFL97796.1"/>
    <property type="molecule type" value="Genomic_DNA"/>
</dbReference>
<proteinExistence type="predicted"/>
<dbReference type="AlphaFoldDB" id="A0A1I4M3X6"/>
<evidence type="ECO:0000313" key="1">
    <source>
        <dbReference type="EMBL" id="SFL97796.1"/>
    </source>
</evidence>
<organism evidence="1 2">
    <name type="scientific">Pelosinus propionicus DSM 13327</name>
    <dbReference type="NCBI Taxonomy" id="1123291"/>
    <lineage>
        <taxon>Bacteria</taxon>
        <taxon>Bacillati</taxon>
        <taxon>Bacillota</taxon>
        <taxon>Negativicutes</taxon>
        <taxon>Selenomonadales</taxon>
        <taxon>Sporomusaceae</taxon>
        <taxon>Pelosinus</taxon>
    </lineage>
</organism>
<evidence type="ECO:0000313" key="2">
    <source>
        <dbReference type="Proteomes" id="UP000199520"/>
    </source>
</evidence>
<dbReference type="RefSeq" id="WP_090939177.1">
    <property type="nucleotide sequence ID" value="NZ_FOTS01000029.1"/>
</dbReference>
<dbReference type="Proteomes" id="UP000199520">
    <property type="component" value="Unassembled WGS sequence"/>
</dbReference>
<dbReference type="OrthoDB" id="95664at2"/>
<name>A0A1I4M3X6_9FIRM</name>
<reference evidence="2" key="1">
    <citation type="submission" date="2016-10" db="EMBL/GenBank/DDBJ databases">
        <authorList>
            <person name="Varghese N."/>
            <person name="Submissions S."/>
        </authorList>
    </citation>
    <scope>NUCLEOTIDE SEQUENCE [LARGE SCALE GENOMIC DNA]</scope>
    <source>
        <strain evidence="2">DSM 13327</strain>
    </source>
</reference>
<evidence type="ECO:0008006" key="3">
    <source>
        <dbReference type="Google" id="ProtNLM"/>
    </source>
</evidence>
<dbReference type="STRING" id="1123291.SAMN04490355_102943"/>
<accession>A0A1I4M3X6</accession>
<gene>
    <name evidence="1" type="ORF">SAMN04490355_102943</name>
</gene>
<protein>
    <recommendedName>
        <fullName evidence="3">Repeat domain-containing protein</fullName>
    </recommendedName>
</protein>
<keyword evidence="2" id="KW-1185">Reference proteome</keyword>